<dbReference type="NCBIfam" id="TIGR01383">
    <property type="entry name" value="not_thiJ"/>
    <property type="match status" value="1"/>
</dbReference>
<comment type="caution">
    <text evidence="3">The sequence shown here is derived from an EMBL/GenBank/DDBJ whole genome shotgun (WGS) entry which is preliminary data.</text>
</comment>
<organism evidence="3 4">
    <name type="scientific">Stenotrophobium rhamnosiphilum</name>
    <dbReference type="NCBI Taxonomy" id="2029166"/>
    <lineage>
        <taxon>Bacteria</taxon>
        <taxon>Pseudomonadati</taxon>
        <taxon>Pseudomonadota</taxon>
        <taxon>Gammaproteobacteria</taxon>
        <taxon>Nevskiales</taxon>
        <taxon>Nevskiaceae</taxon>
        <taxon>Stenotrophobium</taxon>
    </lineage>
</organism>
<proteinExistence type="predicted"/>
<dbReference type="GO" id="GO:0005737">
    <property type="term" value="C:cytoplasm"/>
    <property type="evidence" value="ECO:0007669"/>
    <property type="project" value="TreeGrafter"/>
</dbReference>
<evidence type="ECO:0000313" key="4">
    <source>
        <dbReference type="Proteomes" id="UP000244248"/>
    </source>
</evidence>
<protein>
    <submittedName>
        <fullName evidence="3">DJ-1 family protein</fullName>
    </submittedName>
</protein>
<evidence type="ECO:0000256" key="1">
    <source>
        <dbReference type="ARBA" id="ARBA00022737"/>
    </source>
</evidence>
<dbReference type="FunFam" id="3.40.50.880:FF:000015">
    <property type="entry name" value="Protein DJ-1 homolog C"/>
    <property type="match status" value="1"/>
</dbReference>
<dbReference type="OrthoDB" id="9803764at2"/>
<gene>
    <name evidence="3" type="ORF">CJD38_04870</name>
</gene>
<reference evidence="3 4" key="1">
    <citation type="submission" date="2018-04" db="EMBL/GenBank/DDBJ databases">
        <title>Novel species isolated from glacier.</title>
        <authorList>
            <person name="Liu Q."/>
            <person name="Xin Y.-H."/>
        </authorList>
    </citation>
    <scope>NUCLEOTIDE SEQUENCE [LARGE SCALE GENOMIC DNA]</scope>
    <source>
        <strain evidence="3 4">GT1R17</strain>
    </source>
</reference>
<evidence type="ECO:0000313" key="3">
    <source>
        <dbReference type="EMBL" id="PTU32014.1"/>
    </source>
</evidence>
<sequence>MKALVPIAYGSESLEAVMLINVLRRAGVRVTVASTEPELAVVGTRDITLTADILFKDIADVAFDLIVLPGGEKGAENLGKHAPLIEKLRQQRIDKKWYGAICAAPALTLSPHGLLDGKQATCYPSFKDKLLHFVDQPIVVDGHCITAQGPATALPFALKLVEILFGEDKRKLVAQAMLVP</sequence>
<dbReference type="PANTHER" id="PTHR48094:SF12">
    <property type="entry name" value="PARKINSON DISEASE PROTEIN 7 HOMOLOG"/>
    <property type="match status" value="1"/>
</dbReference>
<dbReference type="EMBL" id="QANS01000002">
    <property type="protein sequence ID" value="PTU32014.1"/>
    <property type="molecule type" value="Genomic_DNA"/>
</dbReference>
<dbReference type="Pfam" id="PF01965">
    <property type="entry name" value="DJ-1_PfpI"/>
    <property type="match status" value="1"/>
</dbReference>
<keyword evidence="1" id="KW-0677">Repeat</keyword>
<dbReference type="InterPro" id="IPR029062">
    <property type="entry name" value="Class_I_gatase-like"/>
</dbReference>
<evidence type="ECO:0000259" key="2">
    <source>
        <dbReference type="Pfam" id="PF01965"/>
    </source>
</evidence>
<dbReference type="InterPro" id="IPR050325">
    <property type="entry name" value="Prot/Nucl_acid_deglycase"/>
</dbReference>
<dbReference type="AlphaFoldDB" id="A0A2T5MHH7"/>
<dbReference type="Gene3D" id="3.40.50.880">
    <property type="match status" value="1"/>
</dbReference>
<keyword evidence="4" id="KW-1185">Reference proteome</keyword>
<accession>A0A2T5MHH7</accession>
<dbReference type="RefSeq" id="WP_107939205.1">
    <property type="nucleotide sequence ID" value="NZ_QANS01000002.1"/>
</dbReference>
<dbReference type="PANTHER" id="PTHR48094">
    <property type="entry name" value="PROTEIN/NUCLEIC ACID DEGLYCASE DJ-1-RELATED"/>
    <property type="match status" value="1"/>
</dbReference>
<dbReference type="CDD" id="cd03135">
    <property type="entry name" value="GATase1_DJ-1"/>
    <property type="match status" value="1"/>
</dbReference>
<name>A0A2T5MHH7_9GAMM</name>
<feature type="domain" description="DJ-1/PfpI" evidence="2">
    <location>
        <begin position="1"/>
        <end position="162"/>
    </location>
</feature>
<dbReference type="InterPro" id="IPR002818">
    <property type="entry name" value="DJ-1/PfpI"/>
</dbReference>
<dbReference type="SUPFAM" id="SSF52317">
    <property type="entry name" value="Class I glutamine amidotransferase-like"/>
    <property type="match status" value="1"/>
</dbReference>
<dbReference type="InterPro" id="IPR006287">
    <property type="entry name" value="DJ-1"/>
</dbReference>
<dbReference type="GO" id="GO:1903189">
    <property type="term" value="P:glyoxal metabolic process"/>
    <property type="evidence" value="ECO:0007669"/>
    <property type="project" value="TreeGrafter"/>
</dbReference>
<dbReference type="Proteomes" id="UP000244248">
    <property type="component" value="Unassembled WGS sequence"/>
</dbReference>